<dbReference type="SUPFAM" id="SSF51419">
    <property type="entry name" value="PLP-binding barrel"/>
    <property type="match status" value="1"/>
</dbReference>
<organism evidence="6 7">
    <name type="scientific">Niabella ginsengisoli</name>
    <dbReference type="NCBI Taxonomy" id="522298"/>
    <lineage>
        <taxon>Bacteria</taxon>
        <taxon>Pseudomonadati</taxon>
        <taxon>Bacteroidota</taxon>
        <taxon>Chitinophagia</taxon>
        <taxon>Chitinophagales</taxon>
        <taxon>Chitinophagaceae</taxon>
        <taxon>Niabella</taxon>
    </lineage>
</organism>
<dbReference type="PRINTS" id="PR00992">
    <property type="entry name" value="ALARACEMASE"/>
</dbReference>
<comment type="catalytic activity">
    <reaction evidence="4">
        <text>L-alanine = D-alanine</text>
        <dbReference type="Rhea" id="RHEA:20249"/>
        <dbReference type="ChEBI" id="CHEBI:57416"/>
        <dbReference type="ChEBI" id="CHEBI:57972"/>
        <dbReference type="EC" id="5.1.1.1"/>
    </reaction>
</comment>
<comment type="cofactor">
    <cofactor evidence="1 4">
        <name>pyridoxal 5'-phosphate</name>
        <dbReference type="ChEBI" id="CHEBI:597326"/>
    </cofactor>
</comment>
<dbReference type="NCBIfam" id="TIGR00492">
    <property type="entry name" value="alr"/>
    <property type="match status" value="1"/>
</dbReference>
<evidence type="ECO:0000313" key="7">
    <source>
        <dbReference type="Proteomes" id="UP001202248"/>
    </source>
</evidence>
<dbReference type="InterPro" id="IPR001608">
    <property type="entry name" value="Ala_racemase_N"/>
</dbReference>
<evidence type="ECO:0000256" key="4">
    <source>
        <dbReference type="HAMAP-Rule" id="MF_01201"/>
    </source>
</evidence>
<reference evidence="6 7" key="1">
    <citation type="submission" date="2022-02" db="EMBL/GenBank/DDBJ databases">
        <authorList>
            <person name="Min J."/>
        </authorList>
    </citation>
    <scope>NUCLEOTIDE SEQUENCE [LARGE SCALE GENOMIC DNA]</scope>
    <source>
        <strain evidence="6 7">GR10-1</strain>
    </source>
</reference>
<dbReference type="InterPro" id="IPR036615">
    <property type="entry name" value="Mur_ligase_C_dom_sf"/>
</dbReference>
<dbReference type="Pfam" id="PF00842">
    <property type="entry name" value="Ala_racemase_C"/>
    <property type="match status" value="1"/>
</dbReference>
<feature type="modified residue" description="N6-(pyridoxal phosphate)lysine" evidence="4">
    <location>
        <position position="195"/>
    </location>
</feature>
<dbReference type="RefSeq" id="WP_240826113.1">
    <property type="nucleotide sequence ID" value="NZ_JAKWBL010000001.1"/>
</dbReference>
<dbReference type="CDD" id="cd00430">
    <property type="entry name" value="PLPDE_III_AR"/>
    <property type="match status" value="1"/>
</dbReference>
<gene>
    <name evidence="6" type="primary">alr</name>
    <name evidence="6" type="ORF">MKP09_01515</name>
</gene>
<dbReference type="InterPro" id="IPR009006">
    <property type="entry name" value="Ala_racemase/Decarboxylase_C"/>
</dbReference>
<evidence type="ECO:0000256" key="1">
    <source>
        <dbReference type="ARBA" id="ARBA00001933"/>
    </source>
</evidence>
<feature type="binding site" evidence="4">
    <location>
        <position position="293"/>
    </location>
    <ligand>
        <name>substrate</name>
    </ligand>
</feature>
<dbReference type="SUPFAM" id="SSF50621">
    <property type="entry name" value="Alanine racemase C-terminal domain-like"/>
    <property type="match status" value="1"/>
</dbReference>
<keyword evidence="2 4" id="KW-0663">Pyridoxal phosphate</keyword>
<dbReference type="Proteomes" id="UP001202248">
    <property type="component" value="Unassembled WGS sequence"/>
</dbReference>
<dbReference type="GO" id="GO:0008784">
    <property type="term" value="F:alanine racemase activity"/>
    <property type="evidence" value="ECO:0007669"/>
    <property type="project" value="UniProtKB-EC"/>
</dbReference>
<protein>
    <recommendedName>
        <fullName evidence="4">Alanine racemase</fullName>
        <ecNumber evidence="4">5.1.1.1</ecNumber>
    </recommendedName>
</protein>
<feature type="binding site" evidence="4">
    <location>
        <position position="469"/>
    </location>
    <ligand>
        <name>substrate</name>
    </ligand>
</feature>
<keyword evidence="3 4" id="KW-0413">Isomerase</keyword>
<comment type="pathway">
    <text evidence="4">Amino-acid biosynthesis; D-alanine biosynthesis; D-alanine from L-alanine: step 1/1.</text>
</comment>
<comment type="function">
    <text evidence="4">Catalyzes the interconversion of L-alanine and D-alanine. May also act on other amino acids.</text>
</comment>
<dbReference type="PANTHER" id="PTHR30511">
    <property type="entry name" value="ALANINE RACEMASE"/>
    <property type="match status" value="1"/>
</dbReference>
<feature type="active site" description="Proton acceptor; specific for L-alanine" evidence="4">
    <location>
        <position position="420"/>
    </location>
</feature>
<dbReference type="Gene3D" id="2.40.37.10">
    <property type="entry name" value="Lyase, Ornithine Decarboxylase, Chain A, domain 1"/>
    <property type="match status" value="1"/>
</dbReference>
<evidence type="ECO:0000259" key="5">
    <source>
        <dbReference type="SMART" id="SM01005"/>
    </source>
</evidence>
<evidence type="ECO:0000256" key="3">
    <source>
        <dbReference type="ARBA" id="ARBA00023235"/>
    </source>
</evidence>
<dbReference type="InterPro" id="IPR011079">
    <property type="entry name" value="Ala_racemase_C"/>
</dbReference>
<dbReference type="Gene3D" id="3.20.20.10">
    <property type="entry name" value="Alanine racemase"/>
    <property type="match status" value="1"/>
</dbReference>
<name>A0ABS9SEE0_9BACT</name>
<dbReference type="InterPro" id="IPR000821">
    <property type="entry name" value="Ala_racemase"/>
</dbReference>
<keyword evidence="7" id="KW-1185">Reference proteome</keyword>
<dbReference type="InterPro" id="IPR029066">
    <property type="entry name" value="PLP-binding_barrel"/>
</dbReference>
<dbReference type="HAMAP" id="MF_01201">
    <property type="entry name" value="Ala_racemase"/>
    <property type="match status" value="1"/>
</dbReference>
<proteinExistence type="inferred from homology"/>
<dbReference type="EC" id="5.1.1.1" evidence="4"/>
<dbReference type="Pfam" id="PF01168">
    <property type="entry name" value="Ala_racemase_N"/>
    <property type="match status" value="1"/>
</dbReference>
<evidence type="ECO:0000313" key="6">
    <source>
        <dbReference type="EMBL" id="MCH5596691.1"/>
    </source>
</evidence>
<feature type="active site" description="Proton acceptor; specific for D-alanine" evidence="4">
    <location>
        <position position="195"/>
    </location>
</feature>
<dbReference type="SMART" id="SM01005">
    <property type="entry name" value="Ala_racemase_C"/>
    <property type="match status" value="1"/>
</dbReference>
<comment type="similarity">
    <text evidence="4">Belongs to the alanine racemase family.</text>
</comment>
<feature type="domain" description="Alanine racemase C-terminal" evidence="5">
    <location>
        <begin position="399"/>
        <end position="524"/>
    </location>
</feature>
<dbReference type="PANTHER" id="PTHR30511:SF0">
    <property type="entry name" value="ALANINE RACEMASE, CATABOLIC-RELATED"/>
    <property type="match status" value="1"/>
</dbReference>
<accession>A0ABS9SEE0</accession>
<sequence length="526" mass="59233">MNTDIHKLKERMKTLQPVNMRLEFKKGINNSIIINDSYSADIDSLSIALHFLQQQAKGFTKTVLLSDFVQAGRSNSLYENILEQLQKHKINRFIGVGEQMQAVMPALMAEKNSRIKANFYLNTHEFAQHFHSFNFKDEAILIKGARVFRFEEIATLLEQKVHQTVLEINLNAIVHNFKMFQQMLKPATKMMVMVKAFAYGSGGTEIANLLQYHKADYLGVAYADEGVEIRKAGISIPVMVLNPEENAFDAITDHLLEADLFSFDQLDLFEKHVQQNGLKNYPVHIEIETGMNRLGFNVSDTTTLIKRFKNNKFLKVQSVFSHLAASEDQVEDAFTIRQYELLIKAAAELRKGIGYDFLRHIANSSAIVRFPSLQLDMVRLGIGLYGVGSKQLSNQLQPALTLKSTIAQLKQVKKGETVSYNRRGVALQNSLIATVRIGYADGYSRRLSNGVGQMLVNGQKAPVIGTVCMDMVMIDVTKIKGVKEGDEVIAFGDGLHIEDVAKSIDTIPYEIMTGISQRVKRVYWSE</sequence>
<dbReference type="Gene3D" id="3.90.190.20">
    <property type="entry name" value="Mur ligase, C-terminal domain"/>
    <property type="match status" value="1"/>
</dbReference>
<dbReference type="EMBL" id="JAKWBL010000001">
    <property type="protein sequence ID" value="MCH5596691.1"/>
    <property type="molecule type" value="Genomic_DNA"/>
</dbReference>
<dbReference type="SUPFAM" id="SSF53244">
    <property type="entry name" value="MurD-like peptide ligases, peptide-binding domain"/>
    <property type="match status" value="1"/>
</dbReference>
<comment type="caution">
    <text evidence="6">The sequence shown here is derived from an EMBL/GenBank/DDBJ whole genome shotgun (WGS) entry which is preliminary data.</text>
</comment>
<evidence type="ECO:0000256" key="2">
    <source>
        <dbReference type="ARBA" id="ARBA00022898"/>
    </source>
</evidence>